<dbReference type="PANTHER" id="PTHR16875:SF0">
    <property type="entry name" value="SELENOPROTEIN K"/>
    <property type="match status" value="1"/>
</dbReference>
<dbReference type="PANTHER" id="PTHR16875">
    <property type="entry name" value="SELENOPROTEIN K"/>
    <property type="match status" value="1"/>
</dbReference>
<organism evidence="8 10">
    <name type="scientific">Saccoglossus kowalevskii</name>
    <name type="common">Acorn worm</name>
    <dbReference type="NCBI Taxonomy" id="10224"/>
    <lineage>
        <taxon>Eukaryota</taxon>
        <taxon>Metazoa</taxon>
        <taxon>Hemichordata</taxon>
        <taxon>Enteropneusta</taxon>
        <taxon>Harrimaniidae</taxon>
        <taxon>Saccoglossus</taxon>
    </lineage>
</organism>
<dbReference type="InterPro" id="IPR024491">
    <property type="entry name" value="Se_SelK/SelG"/>
</dbReference>
<keyword evidence="8" id="KW-1185">Reference proteome</keyword>
<evidence type="ECO:0000256" key="3">
    <source>
        <dbReference type="ARBA" id="ARBA00022933"/>
    </source>
</evidence>
<feature type="region of interest" description="Disordered" evidence="6">
    <location>
        <begin position="44"/>
        <end position="91"/>
    </location>
</feature>
<keyword evidence="2 7" id="KW-0812">Transmembrane</keyword>
<proteinExistence type="predicted"/>
<comment type="subcellular location">
    <subcellularLocation>
        <location evidence="1">Membrane</location>
        <topology evidence="1">Single-pass membrane protein</topology>
    </subcellularLocation>
</comment>
<dbReference type="GeneID" id="102804183"/>
<reference evidence="9 10" key="1">
    <citation type="submission" date="2025-05" db="UniProtKB">
        <authorList>
            <consortium name="RefSeq"/>
        </authorList>
    </citation>
    <scope>IDENTIFICATION</scope>
    <source>
        <tissue evidence="9 10">Testes</tissue>
    </source>
</reference>
<sequence length="91" mass="9763">MVYVSEGHVLDSQSPWRISAIPDLFWGILNFIVLFFQTMVSPGLTKKGSGYTSDYRSGSDKWGPPRPPRRRMGGFRGGGGGPNPPPPAGGG</sequence>
<dbReference type="Proteomes" id="UP000694865">
    <property type="component" value="Unplaced"/>
</dbReference>
<dbReference type="RefSeq" id="XP_006811288.1">
    <property type="nucleotide sequence ID" value="XM_006811225.1"/>
</dbReference>
<keyword evidence="4 7" id="KW-1133">Transmembrane helix</keyword>
<evidence type="ECO:0000256" key="2">
    <source>
        <dbReference type="ARBA" id="ARBA00022692"/>
    </source>
</evidence>
<gene>
    <name evidence="9 10" type="primary">LOC102804183</name>
</gene>
<accession>A0ABM0LU48</accession>
<evidence type="ECO:0000256" key="1">
    <source>
        <dbReference type="ARBA" id="ARBA00004167"/>
    </source>
</evidence>
<name>A0ABM0LU48_SACKO</name>
<evidence type="ECO:0000313" key="8">
    <source>
        <dbReference type="Proteomes" id="UP000694865"/>
    </source>
</evidence>
<dbReference type="RefSeq" id="XP_006811289.1">
    <property type="nucleotide sequence ID" value="XM_006811226.1"/>
</dbReference>
<protein>
    <submittedName>
        <fullName evidence="9">Selenoprotein K-like isoform X1</fullName>
    </submittedName>
    <submittedName>
        <fullName evidence="10">Selenoprotein K-like isoform X2</fullName>
    </submittedName>
</protein>
<evidence type="ECO:0000313" key="10">
    <source>
        <dbReference type="RefSeq" id="XP_006811289.1"/>
    </source>
</evidence>
<evidence type="ECO:0000313" key="9">
    <source>
        <dbReference type="RefSeq" id="XP_006811288.1"/>
    </source>
</evidence>
<evidence type="ECO:0000256" key="4">
    <source>
        <dbReference type="ARBA" id="ARBA00022989"/>
    </source>
</evidence>
<feature type="compositionally biased region" description="Pro residues" evidence="6">
    <location>
        <begin position="82"/>
        <end position="91"/>
    </location>
</feature>
<dbReference type="Pfam" id="PF10961">
    <property type="entry name" value="SelK_SelG"/>
    <property type="match status" value="1"/>
</dbReference>
<evidence type="ECO:0000256" key="5">
    <source>
        <dbReference type="ARBA" id="ARBA00023136"/>
    </source>
</evidence>
<keyword evidence="3" id="KW-0712">Selenocysteine</keyword>
<evidence type="ECO:0000256" key="7">
    <source>
        <dbReference type="SAM" id="Phobius"/>
    </source>
</evidence>
<keyword evidence="5 7" id="KW-0472">Membrane</keyword>
<evidence type="ECO:0000256" key="6">
    <source>
        <dbReference type="SAM" id="MobiDB-lite"/>
    </source>
</evidence>
<feature type="transmembrane region" description="Helical" evidence="7">
    <location>
        <begin position="24"/>
        <end position="44"/>
    </location>
</feature>